<proteinExistence type="predicted"/>
<dbReference type="EMBL" id="CP060723">
    <property type="protein sequence ID" value="QNN42335.1"/>
    <property type="molecule type" value="Genomic_DNA"/>
</dbReference>
<organism evidence="1 2">
    <name type="scientific">Pedobacter roseus</name>
    <dbReference type="NCBI Taxonomy" id="336820"/>
    <lineage>
        <taxon>Bacteria</taxon>
        <taxon>Pseudomonadati</taxon>
        <taxon>Bacteroidota</taxon>
        <taxon>Sphingobacteriia</taxon>
        <taxon>Sphingobacteriales</taxon>
        <taxon>Sphingobacteriaceae</taxon>
        <taxon>Pedobacter</taxon>
    </lineage>
</organism>
<dbReference type="AlphaFoldDB" id="A0A7G9QG60"/>
<keyword evidence="2" id="KW-1185">Reference proteome</keyword>
<evidence type="ECO:0000313" key="2">
    <source>
        <dbReference type="Proteomes" id="UP000515806"/>
    </source>
</evidence>
<name>A0A7G9QG60_9SPHI</name>
<accession>A0A7G9QG60</accession>
<dbReference type="Proteomes" id="UP000515806">
    <property type="component" value="Chromosome"/>
</dbReference>
<sequence>MCRQTNFPTPALSGSGSFEVDGRRVLRLKGITLTFLPSPFNLKMGIFSANDLKAPLKFYFVAQYRA</sequence>
<dbReference type="KEGG" id="proe:H9L23_25185"/>
<gene>
    <name evidence="1" type="ORF">H9L23_25185</name>
</gene>
<evidence type="ECO:0000313" key="1">
    <source>
        <dbReference type="EMBL" id="QNN42335.1"/>
    </source>
</evidence>
<protein>
    <submittedName>
        <fullName evidence="1">Uncharacterized protein</fullName>
    </submittedName>
</protein>
<dbReference type="RefSeq" id="WP_187592863.1">
    <property type="nucleotide sequence ID" value="NZ_CP060723.1"/>
</dbReference>
<reference evidence="1 2" key="1">
    <citation type="submission" date="2020-08" db="EMBL/GenBank/DDBJ databases">
        <title>Genome sequence of Pedobacter roseus KACC 11594T.</title>
        <authorList>
            <person name="Hyun D.-W."/>
            <person name="Bae J.-W."/>
        </authorList>
    </citation>
    <scope>NUCLEOTIDE SEQUENCE [LARGE SCALE GENOMIC DNA]</scope>
    <source>
        <strain evidence="1 2">KACC 11594</strain>
    </source>
</reference>